<dbReference type="AlphaFoldDB" id="A0AAE5IQB6"/>
<reference evidence="2 3" key="1">
    <citation type="journal article" date="2016" name="Genome Biol. Evol.">
        <title>Pangenome and Phylogenomic Analysis of the Pathogenic Actinobacterium Rhodococcus equi.</title>
        <authorList>
            <person name="Anastasi E."/>
            <person name="MacArthur I."/>
            <person name="Scortti M."/>
            <person name="Alvarez S."/>
            <person name="Giguere S."/>
            <person name="Vazquez-Boland J.A."/>
        </authorList>
    </citation>
    <scope>NUCLEOTIDE SEQUENCE [LARGE SCALE GENOMIC DNA]</scope>
    <source>
        <strain evidence="2 3">PAM1271</strain>
    </source>
</reference>
<dbReference type="RefSeq" id="WP_022598704.1">
    <property type="nucleotide sequence ID" value="NZ_AP025268.1"/>
</dbReference>
<protein>
    <submittedName>
        <fullName evidence="2">Uncharacterized protein</fullName>
    </submittedName>
</protein>
<accession>A0AAE5IQB6</accession>
<dbReference type="Proteomes" id="UP000738270">
    <property type="component" value="Unassembled WGS sequence"/>
</dbReference>
<name>A0AAE5IQB6_RHOHA</name>
<gene>
    <name evidence="2" type="ORF">A5N68_15620</name>
    <name evidence="1" type="ORF">GS453_12765</name>
</gene>
<sequence>MHANFGLYRPMSIRALALPPHKDDEGDDVDGSITIYLFGDSEYQEPSVNLSMTIEEAEELSQQLANLAKSCRNGEYNAAGHQLVEYSKAKDLEKARRILGEEASTN</sequence>
<evidence type="ECO:0000313" key="1">
    <source>
        <dbReference type="EMBL" id="MBM4627710.1"/>
    </source>
</evidence>
<evidence type="ECO:0000313" key="2">
    <source>
        <dbReference type="EMBL" id="ORM25389.1"/>
    </source>
</evidence>
<dbReference type="EMBL" id="LWIC01000006">
    <property type="protein sequence ID" value="ORM25389.1"/>
    <property type="molecule type" value="Genomic_DNA"/>
</dbReference>
<reference evidence="1" key="2">
    <citation type="submission" date="2019-11" db="EMBL/GenBank/DDBJ databases">
        <title>Spread of Macrolides and rifampicin resistant Rhodococcus equi in clinical isolates in the USA.</title>
        <authorList>
            <person name="Alvarez-Narvaez S."/>
            <person name="Huber L."/>
            <person name="Cohen N.D."/>
            <person name="Slovis N."/>
            <person name="Greiter M."/>
            <person name="Giguere S."/>
            <person name="Hart K."/>
        </authorList>
    </citation>
    <scope>NUCLEOTIDE SEQUENCE</scope>
    <source>
        <strain evidence="1">Lh_38</strain>
    </source>
</reference>
<dbReference type="EMBL" id="WUXD01000011">
    <property type="protein sequence ID" value="MBM4627710.1"/>
    <property type="molecule type" value="Genomic_DNA"/>
</dbReference>
<dbReference type="Proteomes" id="UP000193518">
    <property type="component" value="Unassembled WGS sequence"/>
</dbReference>
<evidence type="ECO:0000313" key="3">
    <source>
        <dbReference type="Proteomes" id="UP000193518"/>
    </source>
</evidence>
<proteinExistence type="predicted"/>
<organism evidence="2 3">
    <name type="scientific">Rhodococcus hoagii</name>
    <name type="common">Corynebacterium equii</name>
    <dbReference type="NCBI Taxonomy" id="43767"/>
    <lineage>
        <taxon>Bacteria</taxon>
        <taxon>Bacillati</taxon>
        <taxon>Actinomycetota</taxon>
        <taxon>Actinomycetes</taxon>
        <taxon>Mycobacteriales</taxon>
        <taxon>Nocardiaceae</taxon>
        <taxon>Prescottella</taxon>
    </lineage>
</organism>
<comment type="caution">
    <text evidence="2">The sequence shown here is derived from an EMBL/GenBank/DDBJ whole genome shotgun (WGS) entry which is preliminary data.</text>
</comment>